<comment type="caution">
    <text evidence="4">The sequence shown here is derived from an EMBL/GenBank/DDBJ whole genome shotgun (WGS) entry which is preliminary data.</text>
</comment>
<feature type="non-terminal residue" evidence="4">
    <location>
        <position position="985"/>
    </location>
</feature>
<feature type="compositionally biased region" description="Polar residues" evidence="1">
    <location>
        <begin position="727"/>
        <end position="780"/>
    </location>
</feature>
<dbReference type="EMBL" id="SEOQ01000335">
    <property type="protein sequence ID" value="TFY65462.1"/>
    <property type="molecule type" value="Genomic_DNA"/>
</dbReference>
<dbReference type="InterPro" id="IPR002048">
    <property type="entry name" value="EF_hand_dom"/>
</dbReference>
<evidence type="ECO:0000259" key="2">
    <source>
        <dbReference type="PROSITE" id="PS50031"/>
    </source>
</evidence>
<dbReference type="Proteomes" id="UP000298327">
    <property type="component" value="Unassembled WGS sequence"/>
</dbReference>
<dbReference type="GO" id="GO:0016197">
    <property type="term" value="P:endosomal transport"/>
    <property type="evidence" value="ECO:0007669"/>
    <property type="project" value="TreeGrafter"/>
</dbReference>
<dbReference type="OrthoDB" id="524326at2759"/>
<feature type="domain" description="EH" evidence="2">
    <location>
        <begin position="306"/>
        <end position="395"/>
    </location>
</feature>
<feature type="region of interest" description="Disordered" evidence="1">
    <location>
        <begin position="105"/>
        <end position="126"/>
    </location>
</feature>
<feature type="compositionally biased region" description="Low complexity" evidence="1">
    <location>
        <begin position="853"/>
        <end position="876"/>
    </location>
</feature>
<feature type="compositionally biased region" description="Low complexity" evidence="1">
    <location>
        <begin position="402"/>
        <end position="414"/>
    </location>
</feature>
<dbReference type="STRING" id="205917.A0A4Y9YTG1"/>
<dbReference type="AlphaFoldDB" id="A0A4Y9YTG1"/>
<dbReference type="Pfam" id="PF12763">
    <property type="entry name" value="EH"/>
    <property type="match status" value="3"/>
</dbReference>
<proteinExistence type="predicted"/>
<dbReference type="SUPFAM" id="SSF47473">
    <property type="entry name" value="EF-hand"/>
    <property type="match status" value="3"/>
</dbReference>
<dbReference type="PANTHER" id="PTHR11216:SF170">
    <property type="entry name" value="DYNAMIN ASSOCIATED PROTEIN 160, ISOFORM D"/>
    <property type="match status" value="1"/>
</dbReference>
<dbReference type="PANTHER" id="PTHR11216">
    <property type="entry name" value="EH DOMAIN"/>
    <property type="match status" value="1"/>
</dbReference>
<dbReference type="PROSITE" id="PS50222">
    <property type="entry name" value="EF_HAND_2"/>
    <property type="match status" value="1"/>
</dbReference>
<keyword evidence="5" id="KW-1185">Reference proteome</keyword>
<feature type="compositionally biased region" description="Polar residues" evidence="1">
    <location>
        <begin position="695"/>
        <end position="714"/>
    </location>
</feature>
<dbReference type="CDD" id="cd00052">
    <property type="entry name" value="EH"/>
    <property type="match status" value="3"/>
</dbReference>
<feature type="region of interest" description="Disordered" evidence="1">
    <location>
        <begin position="381"/>
        <end position="529"/>
    </location>
</feature>
<dbReference type="InterPro" id="IPR000261">
    <property type="entry name" value="EH_dom"/>
</dbReference>
<feature type="compositionally biased region" description="Pro residues" evidence="1">
    <location>
        <begin position="110"/>
        <end position="122"/>
    </location>
</feature>
<feature type="domain" description="EH" evidence="2">
    <location>
        <begin position="130"/>
        <end position="220"/>
    </location>
</feature>
<dbReference type="InterPro" id="IPR011992">
    <property type="entry name" value="EF-hand-dom_pair"/>
</dbReference>
<dbReference type="Gene3D" id="1.10.238.10">
    <property type="entry name" value="EF-hand"/>
    <property type="match status" value="3"/>
</dbReference>
<feature type="compositionally biased region" description="Polar residues" evidence="1">
    <location>
        <begin position="817"/>
        <end position="826"/>
    </location>
</feature>
<reference evidence="4 5" key="1">
    <citation type="submission" date="2019-02" db="EMBL/GenBank/DDBJ databases">
        <title>Genome sequencing of the rare red list fungi Dentipellis fragilis.</title>
        <authorList>
            <person name="Buettner E."/>
            <person name="Kellner H."/>
        </authorList>
    </citation>
    <scope>NUCLEOTIDE SEQUENCE [LARGE SCALE GENOMIC DNA]</scope>
    <source>
        <strain evidence="4 5">DSM 105465</strain>
    </source>
</reference>
<feature type="domain" description="EF-hand" evidence="3">
    <location>
        <begin position="339"/>
        <end position="374"/>
    </location>
</feature>
<dbReference type="SMART" id="SM00027">
    <property type="entry name" value="EH"/>
    <property type="match status" value="3"/>
</dbReference>
<dbReference type="GO" id="GO:0005737">
    <property type="term" value="C:cytoplasm"/>
    <property type="evidence" value="ECO:0007669"/>
    <property type="project" value="TreeGrafter"/>
</dbReference>
<feature type="compositionally biased region" description="Polar residues" evidence="1">
    <location>
        <begin position="430"/>
        <end position="447"/>
    </location>
</feature>
<feature type="compositionally biased region" description="Polar residues" evidence="1">
    <location>
        <begin position="508"/>
        <end position="520"/>
    </location>
</feature>
<feature type="compositionally biased region" description="Polar residues" evidence="1">
    <location>
        <begin position="834"/>
        <end position="846"/>
    </location>
</feature>
<feature type="compositionally biased region" description="Low complexity" evidence="1">
    <location>
        <begin position="381"/>
        <end position="392"/>
    </location>
</feature>
<feature type="compositionally biased region" description="Low complexity" evidence="1">
    <location>
        <begin position="884"/>
        <end position="904"/>
    </location>
</feature>
<dbReference type="GO" id="GO:0005886">
    <property type="term" value="C:plasma membrane"/>
    <property type="evidence" value="ECO:0007669"/>
    <property type="project" value="TreeGrafter"/>
</dbReference>
<accession>A0A4Y9YTG1</accession>
<evidence type="ECO:0000313" key="5">
    <source>
        <dbReference type="Proteomes" id="UP000298327"/>
    </source>
</evidence>
<feature type="region of interest" description="Disordered" evidence="1">
    <location>
        <begin position="657"/>
        <end position="985"/>
    </location>
</feature>
<feature type="compositionally biased region" description="Basic and acidic residues" evidence="1">
    <location>
        <begin position="657"/>
        <end position="668"/>
    </location>
</feature>
<feature type="compositionally biased region" description="Basic and acidic residues" evidence="1">
    <location>
        <begin position="676"/>
        <end position="692"/>
    </location>
</feature>
<dbReference type="GO" id="GO:0006897">
    <property type="term" value="P:endocytosis"/>
    <property type="evidence" value="ECO:0007669"/>
    <property type="project" value="TreeGrafter"/>
</dbReference>
<protein>
    <submittedName>
        <fullName evidence="4">Uncharacterized protein</fullName>
    </submittedName>
</protein>
<evidence type="ECO:0000259" key="3">
    <source>
        <dbReference type="PROSITE" id="PS50222"/>
    </source>
</evidence>
<sequence length="985" mass="103954">MASFSPTQSESSLVNAIFAKNDPQKFGVITGEVAVNIFGGAKLPSTVLGEIWSIADNENNGFLTRKGVGVALRLIGWAQNGETVSKDRINKRTCPIAVIEGYSSSAPRNVPSPSPKSPPPAALPQLTPQDRAKFTRLFVGCGPVNGILSGEKARDVFVKSKLPVDKLSQIWTLSDTQNRGSLDATDFILAMYLIQASMSGQLSFVPTTLPPGLYDQASGKLDGVASHMTGGSVTLSPSVTGSFPPRPSAGVQPQYTGQGILQPQFTGSGIRPTPAIPPRPQATLPPFPVPAQATGQAQHWDVTPSDKASSDSFFETLDTQKRGYIEGDVAVPFMLQSKLPEDVLAQVWDLADMNNDGRLTRDGFAVAMHLIQGKLVGKEIPSTLPTSLIPPSMRTNAPVSSPFQTQPQQQPQHQELPRDLLWDETPPPSATVSQPQSHILQPQQTGSRALESSPFATAPSFPPQAHAVRPPVQDPFASATSNTDLLGDDDDTGAASPPNLDRSAEIGNVQNQLSSTNRSLESTKADRSDVENNIAQQAAQLTSLQTQLSSAKAAYETETRLLSALRDRYNGQSADIQRTREDLIRAESDLSALRVEKAELEQGLLHDKEEVRDLQRKMTETGTTIEQLKVEIEKARKTAKQQKGLLAIAKKQLATREAEKSKVEKELQDAQTEAQEATKESGDVEAELEKDVSSVLANGNGVQQPVTEQSTDSLTFAAAQPLPGTPGSPSSILSGGTTKSNNPFDRLVASNTGSSSRSQSPFLPFSNASLPTQAGSTSDATVAVPVAGASTATHDPFGFSQSFEAPTATPAAAENMTAESEASVTTPRLAPVESTITTTEEVASPTSEKDLFSTPPSTAVPLPASPSPARASPQPAVDAAIAQVPPVEAATSSVPAPAPAATAASEHHEATDLNSQLKELEVDESDSSDDEEDSKPLATLIKPHDAVKTGTEAPGVNGKEAASKPGFSFDDAFTVPTTSEAPAPS</sequence>
<evidence type="ECO:0000313" key="4">
    <source>
        <dbReference type="EMBL" id="TFY65462.1"/>
    </source>
</evidence>
<evidence type="ECO:0000256" key="1">
    <source>
        <dbReference type="SAM" id="MobiDB-lite"/>
    </source>
</evidence>
<name>A0A4Y9YTG1_9AGAM</name>
<feature type="compositionally biased region" description="Low complexity" evidence="1">
    <location>
        <begin position="804"/>
        <end position="814"/>
    </location>
</feature>
<feature type="compositionally biased region" description="Acidic residues" evidence="1">
    <location>
        <begin position="921"/>
        <end position="933"/>
    </location>
</feature>
<dbReference type="PROSITE" id="PS50031">
    <property type="entry name" value="EH"/>
    <property type="match status" value="3"/>
</dbReference>
<feature type="compositionally biased region" description="Polar residues" evidence="1">
    <location>
        <begin position="975"/>
        <end position="985"/>
    </location>
</feature>
<dbReference type="GO" id="GO:0005509">
    <property type="term" value="F:calcium ion binding"/>
    <property type="evidence" value="ECO:0007669"/>
    <property type="project" value="InterPro"/>
</dbReference>
<feature type="domain" description="EH" evidence="2">
    <location>
        <begin position="10"/>
        <end position="112"/>
    </location>
</feature>
<gene>
    <name evidence="4" type="ORF">EVG20_g5572</name>
</gene>
<organism evidence="4 5">
    <name type="scientific">Dentipellis fragilis</name>
    <dbReference type="NCBI Taxonomy" id="205917"/>
    <lineage>
        <taxon>Eukaryota</taxon>
        <taxon>Fungi</taxon>
        <taxon>Dikarya</taxon>
        <taxon>Basidiomycota</taxon>
        <taxon>Agaricomycotina</taxon>
        <taxon>Agaricomycetes</taxon>
        <taxon>Russulales</taxon>
        <taxon>Hericiaceae</taxon>
        <taxon>Dentipellis</taxon>
    </lineage>
</organism>